<dbReference type="Proteomes" id="UP001338125">
    <property type="component" value="Unassembled WGS sequence"/>
</dbReference>
<dbReference type="PROSITE" id="PS50088">
    <property type="entry name" value="ANK_REPEAT"/>
    <property type="match status" value="6"/>
</dbReference>
<evidence type="ECO:0000256" key="3">
    <source>
        <dbReference type="PROSITE-ProRule" id="PRU00023"/>
    </source>
</evidence>
<accession>A0ABR0S4Z5</accession>
<protein>
    <submittedName>
        <fullName evidence="5">Ankyrin repeat domain-containing protein 50</fullName>
    </submittedName>
</protein>
<proteinExistence type="predicted"/>
<feature type="repeat" description="ANK" evidence="3">
    <location>
        <begin position="156"/>
        <end position="188"/>
    </location>
</feature>
<dbReference type="CDD" id="cd09917">
    <property type="entry name" value="F-box_SF"/>
    <property type="match status" value="1"/>
</dbReference>
<dbReference type="EMBL" id="JAVFKD010000016">
    <property type="protein sequence ID" value="KAK5987224.1"/>
    <property type="molecule type" value="Genomic_DNA"/>
</dbReference>
<evidence type="ECO:0000313" key="6">
    <source>
        <dbReference type="Proteomes" id="UP001338125"/>
    </source>
</evidence>
<keyword evidence="6" id="KW-1185">Reference proteome</keyword>
<sequence length="656" mass="71932">MSLPTLPTELILIIAEQLTSAADINALARTNQRFYVILDRFLYRFDEKSDRSTKSVSWAAREDRIETAEKALAYGVSPRTTGLCDDNPLRYAVQADRRPMAELLVRYGAFKHNGEFVRDSEVGGMVCLAASLGHEYMVRLFLDNGYDTAVISDRITRCTPLMNAVIDGHESIITLLLERGADVHAQDAWGCTAIFGAAVSGDVLILRQLLDRGADPHHVNRFGRRTPLVYAARHGNRGCFDILLSLGAEPEQLKRALYAAAGRGHYGIVKTLLGHGTGVDQEALRQASLTGRRAVVELLLENGTRADQAALHAAIKGESYDVVKLLLDNGAKADDGALQEASRRSSCKVVTLLLESGAKADDYALYEASCAGRGEIAQLLLMNGAVPDQQSLYQSATRGHRSVVKLPRYHRDDTGEQGHAGEAHFSQGRPGGYYEVVKLMLDNGTEPDTKNANGVTASMVAARKGQLDILELLIERGADVDVRDTNGRTMLMNAALPQYTLATDDLVWLLLRSGADVKAKDKDGHTAQCWAFLYGEWEMLNVMLARRPDVPLEIKGNKFLIGMGVDIDEVDERGQTALSLAARYKELKVLKILLAHGANPNHVDKSGKTVFMLANAGEECGRNRKMHRGRYVKAVAGILRSYERRTGKAVNFDTLC</sequence>
<feature type="repeat" description="ANK" evidence="3">
    <location>
        <begin position="189"/>
        <end position="221"/>
    </location>
</feature>
<dbReference type="Gene3D" id="1.25.40.20">
    <property type="entry name" value="Ankyrin repeat-containing domain"/>
    <property type="match status" value="5"/>
</dbReference>
<feature type="repeat" description="ANK" evidence="3">
    <location>
        <begin position="306"/>
        <end position="334"/>
    </location>
</feature>
<evidence type="ECO:0000313" key="5">
    <source>
        <dbReference type="EMBL" id="KAK5987224.1"/>
    </source>
</evidence>
<keyword evidence="4" id="KW-0732">Signal</keyword>
<feature type="repeat" description="ANK" evidence="3">
    <location>
        <begin position="486"/>
        <end position="522"/>
    </location>
</feature>
<evidence type="ECO:0000256" key="1">
    <source>
        <dbReference type="ARBA" id="ARBA00022737"/>
    </source>
</evidence>
<dbReference type="PROSITE" id="PS50297">
    <property type="entry name" value="ANK_REP_REGION"/>
    <property type="match status" value="4"/>
</dbReference>
<gene>
    <name evidence="5" type="ORF">PT974_11348</name>
</gene>
<evidence type="ECO:0000256" key="4">
    <source>
        <dbReference type="SAM" id="SignalP"/>
    </source>
</evidence>
<dbReference type="InterPro" id="IPR036770">
    <property type="entry name" value="Ankyrin_rpt-contain_sf"/>
</dbReference>
<feature type="repeat" description="ANK" evidence="3">
    <location>
        <begin position="453"/>
        <end position="485"/>
    </location>
</feature>
<dbReference type="InterPro" id="IPR002110">
    <property type="entry name" value="Ankyrin_rpt"/>
</dbReference>
<dbReference type="SMART" id="SM00248">
    <property type="entry name" value="ANK"/>
    <property type="match status" value="13"/>
</dbReference>
<feature type="repeat" description="ANK" evidence="3">
    <location>
        <begin position="573"/>
        <end position="605"/>
    </location>
</feature>
<feature type="chain" id="PRO_5045554111" evidence="4">
    <location>
        <begin position="22"/>
        <end position="656"/>
    </location>
</feature>
<name>A0ABR0S4Z5_9HYPO</name>
<feature type="signal peptide" evidence="4">
    <location>
        <begin position="1"/>
        <end position="21"/>
    </location>
</feature>
<keyword evidence="1" id="KW-0677">Repeat</keyword>
<keyword evidence="2 3" id="KW-0040">ANK repeat</keyword>
<reference evidence="5 6" key="1">
    <citation type="submission" date="2024-01" db="EMBL/GenBank/DDBJ databases">
        <title>Complete genome of Cladobotryum mycophilum ATHUM6906.</title>
        <authorList>
            <person name="Christinaki A.C."/>
            <person name="Myridakis A.I."/>
            <person name="Kouvelis V.N."/>
        </authorList>
    </citation>
    <scope>NUCLEOTIDE SEQUENCE [LARGE SCALE GENOMIC DNA]</scope>
    <source>
        <strain evidence="5 6">ATHUM6906</strain>
    </source>
</reference>
<dbReference type="PANTHER" id="PTHR24198">
    <property type="entry name" value="ANKYRIN REPEAT AND PROTEIN KINASE DOMAIN-CONTAINING PROTEIN"/>
    <property type="match status" value="1"/>
</dbReference>
<organism evidence="5 6">
    <name type="scientific">Cladobotryum mycophilum</name>
    <dbReference type="NCBI Taxonomy" id="491253"/>
    <lineage>
        <taxon>Eukaryota</taxon>
        <taxon>Fungi</taxon>
        <taxon>Dikarya</taxon>
        <taxon>Ascomycota</taxon>
        <taxon>Pezizomycotina</taxon>
        <taxon>Sordariomycetes</taxon>
        <taxon>Hypocreomycetidae</taxon>
        <taxon>Hypocreales</taxon>
        <taxon>Hypocreaceae</taxon>
        <taxon>Cladobotryum</taxon>
    </lineage>
</organism>
<dbReference type="Pfam" id="PF12796">
    <property type="entry name" value="Ank_2"/>
    <property type="match status" value="4"/>
</dbReference>
<dbReference type="SUPFAM" id="SSF48403">
    <property type="entry name" value="Ankyrin repeat"/>
    <property type="match status" value="2"/>
</dbReference>
<comment type="caution">
    <text evidence="5">The sequence shown here is derived from an EMBL/GenBank/DDBJ whole genome shotgun (WGS) entry which is preliminary data.</text>
</comment>
<dbReference type="PANTHER" id="PTHR24198:SF165">
    <property type="entry name" value="ANKYRIN REPEAT-CONTAINING PROTEIN-RELATED"/>
    <property type="match status" value="1"/>
</dbReference>
<evidence type="ECO:0000256" key="2">
    <source>
        <dbReference type="ARBA" id="ARBA00023043"/>
    </source>
</evidence>